<dbReference type="EMBL" id="JACHLA010000001">
    <property type="protein sequence ID" value="MBB6361989.1"/>
    <property type="molecule type" value="Genomic_DNA"/>
</dbReference>
<gene>
    <name evidence="1" type="ORF">HNP34_000065</name>
</gene>
<dbReference type="AlphaFoldDB" id="A0AAW3V9Q4"/>
<evidence type="ECO:0000313" key="1">
    <source>
        <dbReference type="EMBL" id="MBB6361989.1"/>
    </source>
</evidence>
<comment type="caution">
    <text evidence="1">The sequence shown here is derived from an EMBL/GenBank/DDBJ whole genome shotgun (WGS) entry which is preliminary data.</text>
</comment>
<proteinExistence type="predicted"/>
<evidence type="ECO:0000313" key="2">
    <source>
        <dbReference type="Proteomes" id="UP000548425"/>
    </source>
</evidence>
<dbReference type="Proteomes" id="UP000548425">
    <property type="component" value="Unassembled WGS sequence"/>
</dbReference>
<name>A0AAW3V9Q4_ACILW</name>
<reference evidence="1 2" key="1">
    <citation type="submission" date="2020-08" db="EMBL/GenBank/DDBJ databases">
        <title>Functional genomics of gut bacteria from endangered species of beetles.</title>
        <authorList>
            <person name="Carlos-Shanley C."/>
        </authorList>
    </citation>
    <scope>NUCLEOTIDE SEQUENCE [LARGE SCALE GENOMIC DNA]</scope>
    <source>
        <strain evidence="1 2">S00127</strain>
    </source>
</reference>
<accession>A0AAW3V9Q4</accession>
<organism evidence="1 2">
    <name type="scientific">Acinetobacter lwoffii</name>
    <dbReference type="NCBI Taxonomy" id="28090"/>
    <lineage>
        <taxon>Bacteria</taxon>
        <taxon>Pseudomonadati</taxon>
        <taxon>Pseudomonadota</taxon>
        <taxon>Gammaproteobacteria</taxon>
        <taxon>Moraxellales</taxon>
        <taxon>Moraxellaceae</taxon>
        <taxon>Acinetobacter</taxon>
    </lineage>
</organism>
<protein>
    <submittedName>
        <fullName evidence="1">Uncharacterized protein</fullName>
    </submittedName>
</protein>
<sequence length="48" mass="5440">MAIKPGYSNVNERLMIISAKSLDLNDRVLPLSKMLTTMPVLNLSMYKK</sequence>